<gene>
    <name evidence="3" type="ORF">B0H67DRAFT_498311</name>
</gene>
<dbReference type="InterPro" id="IPR003593">
    <property type="entry name" value="AAA+_ATPase"/>
</dbReference>
<dbReference type="InterPro" id="IPR003959">
    <property type="entry name" value="ATPase_AAA_core"/>
</dbReference>
<comment type="caution">
    <text evidence="3">The sequence shown here is derived from an EMBL/GenBank/DDBJ whole genome shotgun (WGS) entry which is preliminary data.</text>
</comment>
<protein>
    <recommendedName>
        <fullName evidence="2">AAA+ ATPase domain-containing protein</fullName>
    </recommendedName>
</protein>
<feature type="compositionally biased region" description="Polar residues" evidence="1">
    <location>
        <begin position="807"/>
        <end position="816"/>
    </location>
</feature>
<name>A0AA39ZVU0_9PEZI</name>
<feature type="region of interest" description="Disordered" evidence="1">
    <location>
        <begin position="17"/>
        <end position="93"/>
    </location>
</feature>
<organism evidence="3 4">
    <name type="scientific">Lasiosphaeris hirsuta</name>
    <dbReference type="NCBI Taxonomy" id="260670"/>
    <lineage>
        <taxon>Eukaryota</taxon>
        <taxon>Fungi</taxon>
        <taxon>Dikarya</taxon>
        <taxon>Ascomycota</taxon>
        <taxon>Pezizomycotina</taxon>
        <taxon>Sordariomycetes</taxon>
        <taxon>Sordariomycetidae</taxon>
        <taxon>Sordariales</taxon>
        <taxon>Lasiosphaeriaceae</taxon>
        <taxon>Lasiosphaeris</taxon>
    </lineage>
</organism>
<dbReference type="CDD" id="cd19481">
    <property type="entry name" value="RecA-like_protease"/>
    <property type="match status" value="1"/>
</dbReference>
<dbReference type="GO" id="GO:0016887">
    <property type="term" value="F:ATP hydrolysis activity"/>
    <property type="evidence" value="ECO:0007669"/>
    <property type="project" value="InterPro"/>
</dbReference>
<dbReference type="GO" id="GO:0005524">
    <property type="term" value="F:ATP binding"/>
    <property type="evidence" value="ECO:0007669"/>
    <property type="project" value="InterPro"/>
</dbReference>
<dbReference type="Proteomes" id="UP001172102">
    <property type="component" value="Unassembled WGS sequence"/>
</dbReference>
<dbReference type="Pfam" id="PF22942">
    <property type="entry name" value="DUF7025"/>
    <property type="match status" value="1"/>
</dbReference>
<dbReference type="InterPro" id="IPR054289">
    <property type="entry name" value="DUF7025"/>
</dbReference>
<dbReference type="Pfam" id="PF00004">
    <property type="entry name" value="AAA"/>
    <property type="match status" value="1"/>
</dbReference>
<feature type="domain" description="AAA+ ATPase" evidence="2">
    <location>
        <begin position="453"/>
        <end position="578"/>
    </location>
</feature>
<evidence type="ECO:0000313" key="4">
    <source>
        <dbReference type="Proteomes" id="UP001172102"/>
    </source>
</evidence>
<dbReference type="EMBL" id="JAUKUA010000007">
    <property type="protein sequence ID" value="KAK0704490.1"/>
    <property type="molecule type" value="Genomic_DNA"/>
</dbReference>
<dbReference type="AlphaFoldDB" id="A0AA39ZVU0"/>
<proteinExistence type="predicted"/>
<dbReference type="SMART" id="SM00382">
    <property type="entry name" value="AAA"/>
    <property type="match status" value="1"/>
</dbReference>
<dbReference type="SUPFAM" id="SSF52540">
    <property type="entry name" value="P-loop containing nucleoside triphosphate hydrolases"/>
    <property type="match status" value="1"/>
</dbReference>
<feature type="region of interest" description="Disordered" evidence="1">
    <location>
        <begin position="731"/>
        <end position="863"/>
    </location>
</feature>
<accession>A0AA39ZVU0</accession>
<feature type="compositionally biased region" description="Polar residues" evidence="1">
    <location>
        <begin position="736"/>
        <end position="749"/>
    </location>
</feature>
<dbReference type="Pfam" id="PF23232">
    <property type="entry name" value="AAA_lid_13"/>
    <property type="match status" value="1"/>
</dbReference>
<dbReference type="PANTHER" id="PTHR46411:SF2">
    <property type="entry name" value="AAA+ ATPASE DOMAIN-CONTAINING PROTEIN"/>
    <property type="match status" value="1"/>
</dbReference>
<keyword evidence="4" id="KW-1185">Reference proteome</keyword>
<reference evidence="3" key="1">
    <citation type="submission" date="2023-06" db="EMBL/GenBank/DDBJ databases">
        <title>Genome-scale phylogeny and comparative genomics of the fungal order Sordariales.</title>
        <authorList>
            <consortium name="Lawrence Berkeley National Laboratory"/>
            <person name="Hensen N."/>
            <person name="Bonometti L."/>
            <person name="Westerberg I."/>
            <person name="Brannstrom I.O."/>
            <person name="Guillou S."/>
            <person name="Cros-Aarteil S."/>
            <person name="Calhoun S."/>
            <person name="Haridas S."/>
            <person name="Kuo A."/>
            <person name="Mondo S."/>
            <person name="Pangilinan J."/>
            <person name="Riley R."/>
            <person name="Labutti K."/>
            <person name="Andreopoulos B."/>
            <person name="Lipzen A."/>
            <person name="Chen C."/>
            <person name="Yanf M."/>
            <person name="Daum C."/>
            <person name="Ng V."/>
            <person name="Clum A."/>
            <person name="Steindorff A."/>
            <person name="Ohm R."/>
            <person name="Martin F."/>
            <person name="Silar P."/>
            <person name="Natvig D."/>
            <person name="Lalanne C."/>
            <person name="Gautier V."/>
            <person name="Ament-Velasquez S.L."/>
            <person name="Kruys A."/>
            <person name="Hutchinson M.I."/>
            <person name="Powell A.J."/>
            <person name="Barry K."/>
            <person name="Miller A.N."/>
            <person name="Grigoriev I.V."/>
            <person name="Debuchy R."/>
            <person name="Gladieux P."/>
            <person name="Thoren M.H."/>
            <person name="Johannesson H."/>
        </authorList>
    </citation>
    <scope>NUCLEOTIDE SEQUENCE</scope>
    <source>
        <strain evidence="3">SMH4607-1</strain>
    </source>
</reference>
<sequence length="863" mass="95881">MLQPFKALVYRAELIKKHHRRLDEKPEQDSNGRAADQTDGIPPSLQPELDGGSSGRNGGVTVLAAAESQGGRSEGALEKGPGEAAQEIPEQKPDPKAHFACLLEFIDDEIKRRMDYVRGGSCARVTYADLWLLFQPGDVIILKTVSQQAGLVLGTADSGHKAARPFRGGSLKAREEVDGFAIAYVVIEFDGSQLGPVNYKMDIPRFDGEKAIARLPCHPLAYSSIPDVQETLISRGKRFPGMVKVRHMHYSGPAYAADEGNPDYVDSQVVIDFEESFRHNPHWRPDIQNLVGADTSSLMSGVATTSAGARRCDDECCKNDFIFDDSWVEREQSTRYINSLMPQHRSQTPSLCIYPRSLDEIEASGTGFSDLEYLIMPSMACGFIMRSRKWGNTDTEAEVGKKPMVAERRENAFDQLVLPPGHKDMVKSLITQHFRDKESADAESNDIVRGKGKGLIILLHGAPGVGKTSTAECVAEYFDKPLFQITCGDLGVFAADVESALEKHFALASRWGCILLLDEADVFLSARSPTDQLRNSLVSVFLRTLEYYVGCLFLTTNRVGDFDEAFASRIHMSLYYPPLGLESTQRVFNLNLGRIEKRLERKQTKLEVDMVAIVSFIASYWHEYPQARWNGRQIRNGCQTALALAEFESNKAASPRVTKGSGLPPPTAVSLEVKHFQKVADAYLGFIEYLKDIYGVHADERAKENFLRASVRDPATLSKPASSMNPLLTRRGQYQHPHNSPWSEPTPATQHLGPQGRYSSGGYPTGPPSDYAAQGHASTPINPARGGYDSSGYSHHRSYDRQHQEQESQPYTTLSYQRHPESSRQHQPGLETPYPHYEPNVPPQDSTAPYERGWNPTPESLDK</sequence>
<dbReference type="PANTHER" id="PTHR46411">
    <property type="entry name" value="FAMILY ATPASE, PUTATIVE-RELATED"/>
    <property type="match status" value="1"/>
</dbReference>
<feature type="compositionally biased region" description="Basic and acidic residues" evidence="1">
    <location>
        <begin position="21"/>
        <end position="30"/>
    </location>
</feature>
<evidence type="ECO:0000256" key="1">
    <source>
        <dbReference type="SAM" id="MobiDB-lite"/>
    </source>
</evidence>
<dbReference type="Gene3D" id="3.40.50.300">
    <property type="entry name" value="P-loop containing nucleotide triphosphate hydrolases"/>
    <property type="match status" value="1"/>
</dbReference>
<evidence type="ECO:0000313" key="3">
    <source>
        <dbReference type="EMBL" id="KAK0704490.1"/>
    </source>
</evidence>
<dbReference type="InterPro" id="IPR027417">
    <property type="entry name" value="P-loop_NTPase"/>
</dbReference>
<feature type="compositionally biased region" description="Basic and acidic residues" evidence="1">
    <location>
        <begin position="797"/>
        <end position="806"/>
    </location>
</feature>
<dbReference type="InterPro" id="IPR056599">
    <property type="entry name" value="AAA_lid_fung"/>
</dbReference>
<evidence type="ECO:0000259" key="2">
    <source>
        <dbReference type="SMART" id="SM00382"/>
    </source>
</evidence>